<organism evidence="2 3">
    <name type="scientific">Planctopirus ephydatiae</name>
    <dbReference type="NCBI Taxonomy" id="2528019"/>
    <lineage>
        <taxon>Bacteria</taxon>
        <taxon>Pseudomonadati</taxon>
        <taxon>Planctomycetota</taxon>
        <taxon>Planctomycetia</taxon>
        <taxon>Planctomycetales</taxon>
        <taxon>Planctomycetaceae</taxon>
        <taxon>Planctopirus</taxon>
    </lineage>
</organism>
<dbReference type="RefSeq" id="WP_145296370.1">
    <property type="nucleotide sequence ID" value="NZ_CP036299.1"/>
</dbReference>
<evidence type="ECO:0000313" key="2">
    <source>
        <dbReference type="EMBL" id="QDV29044.1"/>
    </source>
</evidence>
<dbReference type="InterPro" id="IPR041261">
    <property type="entry name" value="R2K_2"/>
</dbReference>
<sequence length="269" mass="29621">MSTVTWVLEPNIFPETHQPIRSAVRDSGFRLIEWSDAWWTDGVPSNVPNSSVVFHGSLGTAARITSELQWTPGAFCSVEAFRCSAWYESACQWLVHRDWTICPASELVANARKLADKLGATDRMFVRPDSPLKPFSGRVVDVDSLTLKTLDYGFYYDDETIPVVVAPVQSIGNEWRFVIANRSVIAGSAYDPKTRKPVIAALNSAPAEFATIVASSIPEPEIVYILDVCECDGQLRLLELNPFGGADLYACNATKVVEVVSSIAENETK</sequence>
<dbReference type="EMBL" id="CP036299">
    <property type="protein sequence ID" value="QDV29044.1"/>
    <property type="molecule type" value="Genomic_DNA"/>
</dbReference>
<accession>A0A518GKD5</accession>
<dbReference type="KEGG" id="peh:Spb1_09120"/>
<reference evidence="2 3" key="1">
    <citation type="submission" date="2019-02" db="EMBL/GenBank/DDBJ databases">
        <title>Deep-cultivation of Planctomycetes and their phenomic and genomic characterization uncovers novel biology.</title>
        <authorList>
            <person name="Wiegand S."/>
            <person name="Jogler M."/>
            <person name="Boedeker C."/>
            <person name="Pinto D."/>
            <person name="Vollmers J."/>
            <person name="Rivas-Marin E."/>
            <person name="Kohn T."/>
            <person name="Peeters S.H."/>
            <person name="Heuer A."/>
            <person name="Rast P."/>
            <person name="Oberbeckmann S."/>
            <person name="Bunk B."/>
            <person name="Jeske O."/>
            <person name="Meyerdierks A."/>
            <person name="Storesund J.E."/>
            <person name="Kallscheuer N."/>
            <person name="Luecker S."/>
            <person name="Lage O.M."/>
            <person name="Pohl T."/>
            <person name="Merkel B.J."/>
            <person name="Hornburger P."/>
            <person name="Mueller R.-W."/>
            <person name="Bruemmer F."/>
            <person name="Labrenz M."/>
            <person name="Spormann A.M."/>
            <person name="Op den Camp H."/>
            <person name="Overmann J."/>
            <person name="Amann R."/>
            <person name="Jetten M.S.M."/>
            <person name="Mascher T."/>
            <person name="Medema M.H."/>
            <person name="Devos D.P."/>
            <person name="Kaster A.-K."/>
            <person name="Ovreas L."/>
            <person name="Rohde M."/>
            <person name="Galperin M.Y."/>
            <person name="Jogler C."/>
        </authorList>
    </citation>
    <scope>NUCLEOTIDE SEQUENCE [LARGE SCALE GENOMIC DNA]</scope>
    <source>
        <strain evidence="2 3">Spb1</strain>
    </source>
</reference>
<proteinExistence type="predicted"/>
<dbReference type="AlphaFoldDB" id="A0A518GKD5"/>
<keyword evidence="3" id="KW-1185">Reference proteome</keyword>
<feature type="domain" description="ATP-grasp" evidence="1">
    <location>
        <begin position="120"/>
        <end position="258"/>
    </location>
</feature>
<evidence type="ECO:0000313" key="3">
    <source>
        <dbReference type="Proteomes" id="UP000315349"/>
    </source>
</evidence>
<dbReference type="Proteomes" id="UP000315349">
    <property type="component" value="Chromosome"/>
</dbReference>
<protein>
    <recommendedName>
        <fullName evidence="1">ATP-grasp domain-containing protein</fullName>
    </recommendedName>
</protein>
<name>A0A518GKD5_9PLAN</name>
<evidence type="ECO:0000259" key="1">
    <source>
        <dbReference type="Pfam" id="PF18299"/>
    </source>
</evidence>
<dbReference type="Pfam" id="PF18299">
    <property type="entry name" value="R2K_2"/>
    <property type="match status" value="1"/>
</dbReference>
<dbReference type="OrthoDB" id="257538at2"/>
<gene>
    <name evidence="2" type="ORF">Spb1_09120</name>
</gene>